<feature type="transmembrane region" description="Helical" evidence="11">
    <location>
        <begin position="143"/>
        <end position="162"/>
    </location>
</feature>
<feature type="domain" description="ABC transmembrane type-1" evidence="13">
    <location>
        <begin position="107"/>
        <end position="388"/>
    </location>
</feature>
<dbReference type="InterPro" id="IPR017871">
    <property type="entry name" value="ABC_transporter-like_CS"/>
</dbReference>
<dbReference type="eggNOG" id="KOG0054">
    <property type="taxonomic scope" value="Eukaryota"/>
</dbReference>
<dbReference type="GeneID" id="6758034"/>
<dbReference type="RefSeq" id="XP_002116821.1">
    <property type="nucleotide sequence ID" value="XM_002116785.1"/>
</dbReference>
<keyword evidence="4 11" id="KW-0812">Transmembrane</keyword>
<dbReference type="GO" id="GO:0005524">
    <property type="term" value="F:ATP binding"/>
    <property type="evidence" value="ECO:0007669"/>
    <property type="project" value="UniProtKB-KW"/>
</dbReference>
<dbReference type="InterPro" id="IPR036640">
    <property type="entry name" value="ABC1_TM_sf"/>
</dbReference>
<gene>
    <name evidence="14" type="ORF">TRIADDRAFT_31533</name>
</gene>
<dbReference type="PROSITE" id="PS50893">
    <property type="entry name" value="ABC_TRANSPORTER_2"/>
    <property type="match status" value="2"/>
</dbReference>
<feature type="transmembrane region" description="Helical" evidence="11">
    <location>
        <begin position="882"/>
        <end position="901"/>
    </location>
</feature>
<feature type="non-terminal residue" evidence="14">
    <location>
        <position position="1"/>
    </location>
</feature>
<evidence type="ECO:0000256" key="9">
    <source>
        <dbReference type="ARBA" id="ARBA00023136"/>
    </source>
</evidence>
<evidence type="ECO:0000256" key="11">
    <source>
        <dbReference type="SAM" id="Phobius"/>
    </source>
</evidence>
<dbReference type="FunFam" id="1.20.1560.10:FF:000063">
    <property type="entry name" value="Multidrug resistance protein ABC transporter"/>
    <property type="match status" value="1"/>
</dbReference>
<feature type="compositionally biased region" description="Basic and acidic residues" evidence="10">
    <location>
        <begin position="705"/>
        <end position="715"/>
    </location>
</feature>
<dbReference type="InterPro" id="IPR050173">
    <property type="entry name" value="ABC_transporter_C-like"/>
</dbReference>
<evidence type="ECO:0000259" key="12">
    <source>
        <dbReference type="PROSITE" id="PS50893"/>
    </source>
</evidence>
<keyword evidence="8 11" id="KW-1133">Transmembrane helix</keyword>
<dbReference type="PROSITE" id="PS50929">
    <property type="entry name" value="ABC_TM1F"/>
    <property type="match status" value="2"/>
</dbReference>
<dbReference type="PANTHER" id="PTHR24223">
    <property type="entry name" value="ATP-BINDING CASSETTE SUB-FAMILY C"/>
    <property type="match status" value="1"/>
</dbReference>
<dbReference type="GO" id="GO:0055085">
    <property type="term" value="P:transmembrane transport"/>
    <property type="evidence" value="ECO:0000318"/>
    <property type="project" value="GO_Central"/>
</dbReference>
<evidence type="ECO:0000256" key="4">
    <source>
        <dbReference type="ARBA" id="ARBA00022692"/>
    </source>
</evidence>
<evidence type="ECO:0000256" key="5">
    <source>
        <dbReference type="ARBA" id="ARBA00022737"/>
    </source>
</evidence>
<dbReference type="CDD" id="cd18603">
    <property type="entry name" value="ABC_6TM_MRP1_2_3_6_D2_like"/>
    <property type="match status" value="1"/>
</dbReference>
<dbReference type="SUPFAM" id="SSF52540">
    <property type="entry name" value="P-loop containing nucleoside triphosphate hydrolases"/>
    <property type="match status" value="2"/>
</dbReference>
<dbReference type="HOGENOM" id="CLU_000604_27_3_1"/>
<feature type="transmembrane region" description="Helical" evidence="11">
    <location>
        <begin position="247"/>
        <end position="267"/>
    </location>
</feature>
<proteinExistence type="inferred from homology"/>
<accession>B3S9C1</accession>
<evidence type="ECO:0000259" key="13">
    <source>
        <dbReference type="PROSITE" id="PS50929"/>
    </source>
</evidence>
<feature type="transmembrane region" description="Helical" evidence="11">
    <location>
        <begin position="757"/>
        <end position="775"/>
    </location>
</feature>
<dbReference type="InterPro" id="IPR003439">
    <property type="entry name" value="ABC_transporter-like_ATP-bd"/>
</dbReference>
<evidence type="ECO:0000313" key="15">
    <source>
        <dbReference type="Proteomes" id="UP000009022"/>
    </source>
</evidence>
<evidence type="ECO:0000256" key="8">
    <source>
        <dbReference type="ARBA" id="ARBA00022989"/>
    </source>
</evidence>
<dbReference type="SUPFAM" id="SSF90123">
    <property type="entry name" value="ABC transporter transmembrane region"/>
    <property type="match status" value="2"/>
</dbReference>
<dbReference type="CDD" id="cd18595">
    <property type="entry name" value="ABC_6TM_MRP1_2_3_6_D1_like"/>
    <property type="match status" value="1"/>
</dbReference>
<feature type="transmembrane region" description="Helical" evidence="11">
    <location>
        <begin position="106"/>
        <end position="123"/>
    </location>
</feature>
<evidence type="ECO:0000256" key="1">
    <source>
        <dbReference type="ARBA" id="ARBA00004128"/>
    </source>
</evidence>
<dbReference type="STRING" id="10228.B3S9C1"/>
<dbReference type="FunFam" id="1.20.1560.10:FF:000080">
    <property type="entry name" value="ABC transporter C family member 1"/>
    <property type="match status" value="1"/>
</dbReference>
<dbReference type="FunFam" id="3.40.50.300:FF:005925">
    <property type="entry name" value="Multidrug resistance-associated protein 1"/>
    <property type="match status" value="1"/>
</dbReference>
<feature type="domain" description="ABC transporter" evidence="12">
    <location>
        <begin position="1084"/>
        <end position="1318"/>
    </location>
</feature>
<name>B3S9C1_TRIAD</name>
<dbReference type="CTD" id="6758034"/>
<dbReference type="SMART" id="SM00382">
    <property type="entry name" value="AAA"/>
    <property type="match status" value="2"/>
</dbReference>
<dbReference type="Pfam" id="PF00664">
    <property type="entry name" value="ABC_membrane"/>
    <property type="match status" value="2"/>
</dbReference>
<feature type="transmembrane region" description="Helical" evidence="11">
    <location>
        <begin position="990"/>
        <end position="1011"/>
    </location>
</feature>
<keyword evidence="15" id="KW-1185">Reference proteome</keyword>
<feature type="domain" description="ABC transporter" evidence="12">
    <location>
        <begin position="421"/>
        <end position="644"/>
    </location>
</feature>
<keyword evidence="6" id="KW-0547">Nucleotide-binding</keyword>
<evidence type="ECO:0000256" key="6">
    <source>
        <dbReference type="ARBA" id="ARBA00022741"/>
    </source>
</evidence>
<reference evidence="14 15" key="1">
    <citation type="journal article" date="2008" name="Nature">
        <title>The Trichoplax genome and the nature of placozoans.</title>
        <authorList>
            <person name="Srivastava M."/>
            <person name="Begovic E."/>
            <person name="Chapman J."/>
            <person name="Putnam N.H."/>
            <person name="Hellsten U."/>
            <person name="Kawashima T."/>
            <person name="Kuo A."/>
            <person name="Mitros T."/>
            <person name="Salamov A."/>
            <person name="Carpenter M.L."/>
            <person name="Signorovitch A.Y."/>
            <person name="Moreno M.A."/>
            <person name="Kamm K."/>
            <person name="Grimwood J."/>
            <person name="Schmutz J."/>
            <person name="Shapiro H."/>
            <person name="Grigoriev I.V."/>
            <person name="Buss L.W."/>
            <person name="Schierwater B."/>
            <person name="Dellaporta S.L."/>
            <person name="Rokhsar D.S."/>
        </authorList>
    </citation>
    <scope>NUCLEOTIDE SEQUENCE [LARGE SCALE GENOMIC DNA]</scope>
    <source>
        <strain evidence="14 15">Grell-BS-1999</strain>
    </source>
</reference>
<dbReference type="GO" id="GO:0005886">
    <property type="term" value="C:plasma membrane"/>
    <property type="evidence" value="ECO:0000318"/>
    <property type="project" value="GO_Central"/>
</dbReference>
<dbReference type="PhylomeDB" id="B3S9C1"/>
<feature type="domain" description="ABC transmembrane type-1" evidence="13">
    <location>
        <begin position="785"/>
        <end position="1047"/>
    </location>
</feature>
<keyword evidence="3" id="KW-0813">Transport</keyword>
<protein>
    <submittedName>
        <fullName evidence="14">Uncharacterized protein</fullName>
    </submittedName>
</protein>
<dbReference type="InParanoid" id="B3S9C1"/>
<evidence type="ECO:0000256" key="3">
    <source>
        <dbReference type="ARBA" id="ARBA00022448"/>
    </source>
</evidence>
<comment type="similarity">
    <text evidence="2">Belongs to the ABC transporter superfamily. ABCC family. Conjugate transporter (TC 3.A.1.208) subfamily.</text>
</comment>
<dbReference type="EMBL" id="DS985258">
    <property type="protein sequence ID" value="EDV20621.1"/>
    <property type="molecule type" value="Genomic_DNA"/>
</dbReference>
<dbReference type="GO" id="GO:0016887">
    <property type="term" value="F:ATP hydrolysis activity"/>
    <property type="evidence" value="ECO:0007669"/>
    <property type="project" value="InterPro"/>
</dbReference>
<dbReference type="CDD" id="cd03250">
    <property type="entry name" value="ABCC_MRP_domain1"/>
    <property type="match status" value="1"/>
</dbReference>
<dbReference type="PANTHER" id="PTHR24223:SF443">
    <property type="entry name" value="MULTIDRUG-RESISTANCE LIKE PROTEIN 1, ISOFORM I"/>
    <property type="match status" value="1"/>
</dbReference>
<dbReference type="PROSITE" id="PS00211">
    <property type="entry name" value="ABC_TRANSPORTER_1"/>
    <property type="match status" value="2"/>
</dbReference>
<dbReference type="Proteomes" id="UP000009022">
    <property type="component" value="Unassembled WGS sequence"/>
</dbReference>
<dbReference type="OrthoDB" id="6500128at2759"/>
<evidence type="ECO:0000256" key="7">
    <source>
        <dbReference type="ARBA" id="ARBA00022840"/>
    </source>
</evidence>
<keyword evidence="5" id="KW-0677">Repeat</keyword>
<dbReference type="InterPro" id="IPR011527">
    <property type="entry name" value="ABC1_TM_dom"/>
</dbReference>
<dbReference type="Pfam" id="PF00005">
    <property type="entry name" value="ABC_tran"/>
    <property type="match status" value="2"/>
</dbReference>
<dbReference type="Gene3D" id="1.20.1560.10">
    <property type="entry name" value="ABC transporter type 1, transmembrane domain"/>
    <property type="match status" value="2"/>
</dbReference>
<comment type="subcellular location">
    <subcellularLocation>
        <location evidence="1">Vacuole membrane</location>
        <topology evidence="1">Multi-pass membrane protein</topology>
    </subcellularLocation>
</comment>
<dbReference type="InterPro" id="IPR003593">
    <property type="entry name" value="AAA+_ATPase"/>
</dbReference>
<keyword evidence="7" id="KW-0067">ATP-binding</keyword>
<dbReference type="GO" id="GO:0140359">
    <property type="term" value="F:ABC-type transporter activity"/>
    <property type="evidence" value="ECO:0000318"/>
    <property type="project" value="GO_Central"/>
</dbReference>
<sequence>PEIQATFLSKLTYWWINKLIINGYKRPLTGSDVWQIQDSLSSKQVGPTFDSEWKQELRNKKFLYVLVTFKIEVRFFSDTIPEDIKIHSSREPLLALALVRSFGSQYLIASLLKLLATGIAFIYPQLLRYNIPFISSDLSRPAWVGYALAGLLFLTTIIRSFVINQMHQIALIVGIKIKTAIIWSLYRKTLKLSGTARKEFTVGQIVNLMAVDSERVAGFVDMINKAWAAPLTVVFAVYFLWDLLGPSVLASVLILVLTLFLNAFVAFKSRQFQTRGLKYVDERVKFMSEIVSGIKILKLYAWEKPFMKYVEDIRTKELQQFMYSRLLHAFVAFTMAIIPYVIALSAFATYVLAGNELNPEKVFVSLSLFGLMRIPLFSLPRVFAGIIEANVSLKRLSAFLSCSEISPVCQDIMKSDHQCVISARNASFKWDPQDKFNCLFSSITVDIREGSLTAIVGNVGSGKSSLLSALIGELYKMNGNINLQGSIAYVAQQVWIQNTTFQKNVLFGKEMDYTVYENVVKACALEEDVRSLPAEDYTEIGEKGVTLSGGQKQRLSLARAVYSNRDIYLLDDPLSSVDTRVSKHIFDEVIGQRGLLSNKAITHSIQHLSSVDRIIIMEDGKIIECGSYTELINRSDRFATFIQRFTDINKSQQDYPNWRLIVYYLRVLEDEDTVRRELDWKLESSSAKLRSRGLGRGRGHGLNLGERDSKADVKSSESVVQADKSEKSRRKERKIFNVITKEAAATGRVSSSVYLSYFKSLGLFSVVGIVGLIGIDQACQVGGKFWLAEWSTAGINSSQTDIRDRYLAVYGSFGAGRAIVRGLAIVLLVLASFRAARLLHGKMLLSVLRSPMSFFERTPQGRIINRFAKDVRSIDGQLSRTNYVLLTNLFSAFGMITTISISTPPFIAVIVVLCVLYGLIQRLFIPASRQLKRMQSISRSPIYSHFTECVQGAMVIRAYKVHDRFCTEGDLKTDRNVITRYSKAMCFRWLGVRLECIGSCITFFASVFAMAARDTIGPGIVGLSISTSLTITQTLNHIVVSSSELETEIVSVERLREYSTLPAEEDWETGECCPDANWPMNGSIQFNNFSTRYRPELDLALKNVNFTIASGERVGVIGRTGAGKSSLLLSLFRIIDSAGGSITIDGIDISKVGLQRLRSRLTVIPQDPVLFSGSIRMNLDPFNEYDDKTIWTALEHAYLKTFVQSLDNQLNHQITDSGGNISVGQKQLLCLARALLRKTKILLLDEATAAVDLETDSSIQETIRNQFTNCTVLTIAHRLQTVMDYSKIVGLESGKVMEVGSPSHLLSDPESLFYRMAKKAELV</sequence>
<feature type="transmembrane region" description="Helical" evidence="11">
    <location>
        <begin position="362"/>
        <end position="387"/>
    </location>
</feature>
<dbReference type="Gene3D" id="3.40.50.300">
    <property type="entry name" value="P-loop containing nucleotide triphosphate hydrolases"/>
    <property type="match status" value="2"/>
</dbReference>
<evidence type="ECO:0000256" key="2">
    <source>
        <dbReference type="ARBA" id="ARBA00009726"/>
    </source>
</evidence>
<keyword evidence="9 11" id="KW-0472">Membrane</keyword>
<feature type="transmembrane region" description="Helical" evidence="11">
    <location>
        <begin position="326"/>
        <end position="350"/>
    </location>
</feature>
<dbReference type="GO" id="GO:0005774">
    <property type="term" value="C:vacuolar membrane"/>
    <property type="evidence" value="ECO:0007669"/>
    <property type="project" value="UniProtKB-SubCell"/>
</dbReference>
<feature type="transmembrane region" description="Helical" evidence="11">
    <location>
        <begin position="818"/>
        <end position="836"/>
    </location>
</feature>
<dbReference type="CDD" id="cd03244">
    <property type="entry name" value="ABCC_MRP_domain2"/>
    <property type="match status" value="1"/>
</dbReference>
<dbReference type="InterPro" id="IPR027417">
    <property type="entry name" value="P-loop_NTPase"/>
</dbReference>
<evidence type="ECO:0000256" key="10">
    <source>
        <dbReference type="SAM" id="MobiDB-lite"/>
    </source>
</evidence>
<feature type="region of interest" description="Disordered" evidence="10">
    <location>
        <begin position="691"/>
        <end position="726"/>
    </location>
</feature>
<dbReference type="FunFam" id="3.40.50.300:FF:000074">
    <property type="entry name" value="Multidrug resistance-associated protein 5 isoform 1"/>
    <property type="match status" value="1"/>
</dbReference>
<feature type="transmembrane region" description="Helical" evidence="11">
    <location>
        <begin position="907"/>
        <end position="925"/>
    </location>
</feature>
<organism evidence="14 15">
    <name type="scientific">Trichoplax adhaerens</name>
    <name type="common">Trichoplax reptans</name>
    <dbReference type="NCBI Taxonomy" id="10228"/>
    <lineage>
        <taxon>Eukaryota</taxon>
        <taxon>Metazoa</taxon>
        <taxon>Placozoa</taxon>
        <taxon>Uniplacotomia</taxon>
        <taxon>Trichoplacea</taxon>
        <taxon>Trichoplacidae</taxon>
        <taxon>Trichoplax</taxon>
    </lineage>
</organism>
<evidence type="ECO:0000313" key="14">
    <source>
        <dbReference type="EMBL" id="EDV20621.1"/>
    </source>
</evidence>
<dbReference type="KEGG" id="tad:TRIADDRAFT_31533"/>